<proteinExistence type="predicted"/>
<reference evidence="1" key="1">
    <citation type="submission" date="2021-01" db="EMBL/GenBank/DDBJ databases">
        <authorList>
            <person name="Lovell J.T."/>
            <person name="Bentley N."/>
            <person name="Bhattarai G."/>
            <person name="Jenkins J.W."/>
            <person name="Sreedasyam A."/>
            <person name="Alarcon Y."/>
            <person name="Bock C."/>
            <person name="Boston L."/>
            <person name="Carlson J."/>
            <person name="Cervantes K."/>
            <person name="Clermont K."/>
            <person name="Krom N."/>
            <person name="Kubenka K."/>
            <person name="Mamidi S."/>
            <person name="Mattison C."/>
            <person name="Monteros M."/>
            <person name="Pisani C."/>
            <person name="Plott C."/>
            <person name="Rajasekar S."/>
            <person name="Rhein H.S."/>
            <person name="Rohla C."/>
            <person name="Song M."/>
            <person name="Hilaire R.S."/>
            <person name="Shu S."/>
            <person name="Wells L."/>
            <person name="Wang X."/>
            <person name="Webber J."/>
            <person name="Heerema R.J."/>
            <person name="Klein P."/>
            <person name="Conner P."/>
            <person name="Grauke L."/>
            <person name="Grimwood J."/>
            <person name="Schmutz J."/>
            <person name="Randall J.J."/>
        </authorList>
    </citation>
    <scope>NUCLEOTIDE SEQUENCE</scope>
    <source>
        <tissue evidence="1">Leaf</tissue>
    </source>
</reference>
<accession>A0A922JHA6</accession>
<gene>
    <name evidence="1" type="ORF">I3842_06G026100</name>
</gene>
<comment type="caution">
    <text evidence="1">The sequence shown here is derived from an EMBL/GenBank/DDBJ whole genome shotgun (WGS) entry which is preliminary data.</text>
</comment>
<dbReference type="EMBL" id="CM031830">
    <property type="protein sequence ID" value="KAG6707348.1"/>
    <property type="molecule type" value="Genomic_DNA"/>
</dbReference>
<evidence type="ECO:0000313" key="1">
    <source>
        <dbReference type="EMBL" id="KAG6707348.1"/>
    </source>
</evidence>
<dbReference type="AlphaFoldDB" id="A0A922JHA6"/>
<sequence length="104" mass="12482">MSFEPNKAIRCSLLMACHLWNSQEYGTGYYYLTTSCIIPRGKSHLCLKFKFMYIIQSHRLFQKVKFMERDRFKVLFDHKKFSSQTQNSHLIITTFSNSHIKYNK</sequence>
<protein>
    <submittedName>
        <fullName evidence="1">Uncharacterized protein</fullName>
    </submittedName>
</protein>
<evidence type="ECO:0000313" key="2">
    <source>
        <dbReference type="Proteomes" id="UP000811246"/>
    </source>
</evidence>
<organism evidence="1 2">
    <name type="scientific">Carya illinoinensis</name>
    <name type="common">Pecan</name>
    <dbReference type="NCBI Taxonomy" id="32201"/>
    <lineage>
        <taxon>Eukaryota</taxon>
        <taxon>Viridiplantae</taxon>
        <taxon>Streptophyta</taxon>
        <taxon>Embryophyta</taxon>
        <taxon>Tracheophyta</taxon>
        <taxon>Spermatophyta</taxon>
        <taxon>Magnoliopsida</taxon>
        <taxon>eudicotyledons</taxon>
        <taxon>Gunneridae</taxon>
        <taxon>Pentapetalae</taxon>
        <taxon>rosids</taxon>
        <taxon>fabids</taxon>
        <taxon>Fagales</taxon>
        <taxon>Juglandaceae</taxon>
        <taxon>Carya</taxon>
    </lineage>
</organism>
<dbReference type="Proteomes" id="UP000811246">
    <property type="component" value="Chromosome 6"/>
</dbReference>
<name>A0A922JHA6_CARIL</name>